<feature type="domain" description="Alpha-macroglobulin receptor-binding" evidence="12">
    <location>
        <begin position="1487"/>
        <end position="1575"/>
    </location>
</feature>
<dbReference type="Pfam" id="PF07678">
    <property type="entry name" value="TED_complement"/>
    <property type="match status" value="1"/>
</dbReference>
<dbReference type="Pfam" id="PF07703">
    <property type="entry name" value="A2M_BRD"/>
    <property type="match status" value="1"/>
</dbReference>
<gene>
    <name evidence="13" type="ORF">ACJMK2_043055</name>
</gene>
<dbReference type="InterPro" id="IPR011625">
    <property type="entry name" value="A2M_N_BRD"/>
</dbReference>
<dbReference type="SMART" id="SM01419">
    <property type="entry name" value="Thiol-ester_cl"/>
    <property type="match status" value="1"/>
</dbReference>
<dbReference type="Gene3D" id="2.60.40.1940">
    <property type="match status" value="1"/>
</dbReference>
<feature type="chain" id="PRO_5044760964" evidence="9">
    <location>
        <begin position="24"/>
        <end position="1744"/>
    </location>
</feature>
<comment type="similarity">
    <text evidence="2">Belongs to the protease inhibitor I39 (alpha-2-macroglobulin) family.</text>
</comment>
<evidence type="ECO:0000259" key="11">
    <source>
        <dbReference type="SMART" id="SM01360"/>
    </source>
</evidence>
<comment type="caution">
    <text evidence="13">The sequence shown here is derived from an EMBL/GenBank/DDBJ whole genome shotgun (WGS) entry which is preliminary data.</text>
</comment>
<dbReference type="InterPro" id="IPR013783">
    <property type="entry name" value="Ig-like_fold"/>
</dbReference>
<dbReference type="InterPro" id="IPR011626">
    <property type="entry name" value="Alpha-macroglobulin_TED"/>
</dbReference>
<keyword evidence="7" id="KW-1015">Disulfide bond</keyword>
<reference evidence="13 14" key="1">
    <citation type="submission" date="2024-11" db="EMBL/GenBank/DDBJ databases">
        <title>Chromosome-level genome assembly of the freshwater bivalve Anodonta woodiana.</title>
        <authorList>
            <person name="Chen X."/>
        </authorList>
    </citation>
    <scope>NUCLEOTIDE SEQUENCE [LARGE SCALE GENOMIC DNA]</scope>
    <source>
        <strain evidence="13">MN2024</strain>
        <tissue evidence="13">Gills</tissue>
    </source>
</reference>
<keyword evidence="3" id="KW-0964">Secreted</keyword>
<evidence type="ECO:0000256" key="9">
    <source>
        <dbReference type="SAM" id="SignalP"/>
    </source>
</evidence>
<evidence type="ECO:0000256" key="7">
    <source>
        <dbReference type="ARBA" id="ARBA00023157"/>
    </source>
</evidence>
<accession>A0ABD3VVS3</accession>
<dbReference type="SMART" id="SM01359">
    <property type="entry name" value="A2M_N_2"/>
    <property type="match status" value="1"/>
</dbReference>
<evidence type="ECO:0000259" key="10">
    <source>
        <dbReference type="SMART" id="SM01359"/>
    </source>
</evidence>
<dbReference type="Pfam" id="PF00207">
    <property type="entry name" value="A2M"/>
    <property type="match status" value="1"/>
</dbReference>
<keyword evidence="14" id="KW-1185">Reference proteome</keyword>
<feature type="domain" description="Alpha-2-macroglobulin" evidence="11">
    <location>
        <begin position="850"/>
        <end position="940"/>
    </location>
</feature>
<dbReference type="Pfam" id="PF01835">
    <property type="entry name" value="MG2"/>
    <property type="match status" value="1"/>
</dbReference>
<dbReference type="EMBL" id="JBJQND010000009">
    <property type="protein sequence ID" value="KAL3865692.1"/>
    <property type="molecule type" value="Genomic_DNA"/>
</dbReference>
<dbReference type="SMART" id="SM01361">
    <property type="entry name" value="A2M_recep"/>
    <property type="match status" value="1"/>
</dbReference>
<dbReference type="PANTHER" id="PTHR11412:SF171">
    <property type="entry name" value="PREGNANCY ZONE PROTEIN-LIKE PROTEIN"/>
    <property type="match status" value="1"/>
</dbReference>
<dbReference type="GO" id="GO:0005576">
    <property type="term" value="C:extracellular region"/>
    <property type="evidence" value="ECO:0007669"/>
    <property type="project" value="UniProtKB-SubCell"/>
</dbReference>
<dbReference type="Pfam" id="PF07677">
    <property type="entry name" value="A2M_recep"/>
    <property type="match status" value="1"/>
</dbReference>
<dbReference type="GO" id="GO:0004867">
    <property type="term" value="F:serine-type endopeptidase inhibitor activity"/>
    <property type="evidence" value="ECO:0007669"/>
    <property type="project" value="UniProtKB-KW"/>
</dbReference>
<comment type="subcellular location">
    <subcellularLocation>
        <location evidence="1">Secreted</location>
    </subcellularLocation>
</comment>
<organism evidence="13 14">
    <name type="scientific">Sinanodonta woodiana</name>
    <name type="common">Chinese pond mussel</name>
    <name type="synonym">Anodonta woodiana</name>
    <dbReference type="NCBI Taxonomy" id="1069815"/>
    <lineage>
        <taxon>Eukaryota</taxon>
        <taxon>Metazoa</taxon>
        <taxon>Spiralia</taxon>
        <taxon>Lophotrochozoa</taxon>
        <taxon>Mollusca</taxon>
        <taxon>Bivalvia</taxon>
        <taxon>Autobranchia</taxon>
        <taxon>Heteroconchia</taxon>
        <taxon>Palaeoheterodonta</taxon>
        <taxon>Unionida</taxon>
        <taxon>Unionoidea</taxon>
        <taxon>Unionidae</taxon>
        <taxon>Unioninae</taxon>
        <taxon>Sinanodonta</taxon>
    </lineage>
</organism>
<dbReference type="PROSITE" id="PS00477">
    <property type="entry name" value="ALPHA_2_MACROGLOBULIN"/>
    <property type="match status" value="1"/>
</dbReference>
<keyword evidence="5 9" id="KW-0732">Signal</keyword>
<dbReference type="FunFam" id="1.50.10.20:FF:000001">
    <property type="entry name" value="CD109 isoform 1"/>
    <property type="match status" value="1"/>
</dbReference>
<dbReference type="InterPro" id="IPR014756">
    <property type="entry name" value="Ig_E-set"/>
</dbReference>
<evidence type="ECO:0000256" key="2">
    <source>
        <dbReference type="ARBA" id="ARBA00010952"/>
    </source>
</evidence>
<dbReference type="SUPFAM" id="SSF48239">
    <property type="entry name" value="Terpenoid cyclases/Protein prenyltransferases"/>
    <property type="match status" value="1"/>
</dbReference>
<evidence type="ECO:0000256" key="3">
    <source>
        <dbReference type="ARBA" id="ARBA00022525"/>
    </source>
</evidence>
<dbReference type="InterPro" id="IPR047565">
    <property type="entry name" value="Alpha-macroglob_thiol-ester_cl"/>
</dbReference>
<dbReference type="PROSITE" id="PS51257">
    <property type="entry name" value="PROKAR_LIPOPROTEIN"/>
    <property type="match status" value="1"/>
</dbReference>
<dbReference type="InterPro" id="IPR002890">
    <property type="entry name" value="MG2"/>
</dbReference>
<dbReference type="InterPro" id="IPR041813">
    <property type="entry name" value="A2M_TED"/>
</dbReference>
<keyword evidence="4" id="KW-0646">Protease inhibitor</keyword>
<dbReference type="Gene3D" id="2.60.120.1540">
    <property type="match status" value="1"/>
</dbReference>
<dbReference type="InterPro" id="IPR041555">
    <property type="entry name" value="MG3"/>
</dbReference>
<dbReference type="Pfam" id="PF17791">
    <property type="entry name" value="MG3"/>
    <property type="match status" value="1"/>
</dbReference>
<dbReference type="InterPro" id="IPR036595">
    <property type="entry name" value="A-macroglobulin_rcpt-bd_sf"/>
</dbReference>
<dbReference type="Pfam" id="PF17789">
    <property type="entry name" value="MG4"/>
    <property type="match status" value="1"/>
</dbReference>
<dbReference type="InterPro" id="IPR009048">
    <property type="entry name" value="A-macroglobulin_rcpt-bd"/>
</dbReference>
<dbReference type="Gene3D" id="2.60.40.690">
    <property type="entry name" value="Alpha-macroglobulin, receptor-binding domain"/>
    <property type="match status" value="1"/>
</dbReference>
<dbReference type="Gene3D" id="2.20.130.20">
    <property type="match status" value="1"/>
</dbReference>
<dbReference type="SUPFAM" id="SSF49410">
    <property type="entry name" value="Alpha-macroglobulin receptor domain"/>
    <property type="match status" value="1"/>
</dbReference>
<dbReference type="InterPro" id="IPR008930">
    <property type="entry name" value="Terpenoid_cyclase/PrenylTrfase"/>
</dbReference>
<evidence type="ECO:0000313" key="13">
    <source>
        <dbReference type="EMBL" id="KAL3865692.1"/>
    </source>
</evidence>
<dbReference type="CDD" id="cd02897">
    <property type="entry name" value="A2M_2"/>
    <property type="match status" value="1"/>
</dbReference>
<dbReference type="InterPro" id="IPR001599">
    <property type="entry name" value="Macroglobln_a2"/>
</dbReference>
<dbReference type="PANTHER" id="PTHR11412">
    <property type="entry name" value="MACROGLOBULIN / COMPLEMENT"/>
    <property type="match status" value="1"/>
</dbReference>
<evidence type="ECO:0000259" key="12">
    <source>
        <dbReference type="SMART" id="SM01361"/>
    </source>
</evidence>
<name>A0ABD3VVS3_SINWO</name>
<dbReference type="Gene3D" id="1.50.10.20">
    <property type="match status" value="1"/>
</dbReference>
<protein>
    <submittedName>
        <fullName evidence="13">Uncharacterized protein</fullName>
    </submittedName>
</protein>
<dbReference type="FunFam" id="2.60.40.1930:FF:000001">
    <property type="entry name" value="CD109 isoform 3"/>
    <property type="match status" value="1"/>
</dbReference>
<evidence type="ECO:0000256" key="1">
    <source>
        <dbReference type="ARBA" id="ARBA00004613"/>
    </source>
</evidence>
<evidence type="ECO:0000256" key="6">
    <source>
        <dbReference type="ARBA" id="ARBA00022900"/>
    </source>
</evidence>
<evidence type="ECO:0000256" key="5">
    <source>
        <dbReference type="ARBA" id="ARBA00022729"/>
    </source>
</evidence>
<keyword evidence="8" id="KW-0325">Glycoprotein</keyword>
<dbReference type="Proteomes" id="UP001634394">
    <property type="component" value="Unassembled WGS sequence"/>
</dbReference>
<dbReference type="InterPro" id="IPR040839">
    <property type="entry name" value="MG4"/>
</dbReference>
<dbReference type="InterPro" id="IPR050473">
    <property type="entry name" value="A2M/Complement_sys"/>
</dbReference>
<feature type="signal peptide" evidence="9">
    <location>
        <begin position="1"/>
        <end position="23"/>
    </location>
</feature>
<evidence type="ECO:0000256" key="4">
    <source>
        <dbReference type="ARBA" id="ARBA00022690"/>
    </source>
</evidence>
<dbReference type="Gene3D" id="2.60.40.1930">
    <property type="match status" value="1"/>
</dbReference>
<sequence>MKTKETSILTSLFSLLWMSCVNSEYLFTIPRSLRGGSKGTYCLSLRNIDHDNPAGYNCQVILSLRTSEENITSIRAIDSFYSSEPDWNQCVKFDVPSKADEYTASVTVRIDGNELFTHEEKVNVWIAKNITLIQTDKPLYKPGQTVMFRILRMDYNLLPLTNPLELITIDNPGGVRVMQWKNVDASKGLVSLEMKLSDDPILGTWNIKIHGADETYQPFKVEEYVLPKFEVKITPPTYLLPSSPTINGKVCADYTYGQPVKGSLIVKVCFGPEYYYDYNPVQQCVDIIETNFDGCQSISIPSSQLKFGVKNYPMWGSLKINATVREAVTGIELNGTSSGPFLTYDPLKIDITDESDGYFKPGFPYKGKVTVTFPDGKPAPNEIIRIKAENYNIDDYWSKEFTTDTSGIINFSLSDLRSNIHSLNLRATAVKYEKNSDTEYEPYFQHISTPNGYKTITQWFSPSLSYIYIPTIKDNVPCDSIVDLDVIYSTDRSSVNVFKFVVKYGDDVAYAETKEVTFDGVDASLDILQVNPAEELEFHKVIKATMPPITQAPEPEPVIEEEIVPEVYTPLGGGGNEGVEVQEELIVPEVFKPLGVNKETDGGKNLKKRSSEAAIKLKKKGHFKMPISIKTSSSEVTVLVYYIRQDKEVVAASLIIPVDGCFKNKVKMEFVSAKVRPGEATAFKLHASPNSLCSVGMVDKSVNLLGGEHQLTPKKVLDEVRKVQSYNRYHGYWQDDRNYCKEKNSKAVESMSRYHYGFSYGYPQAKDSIEAFRSSKMIVFTDAVLETRPCSEPSRYYPIAYQARFDGLGLPLGLMGPMGVVQSTSLNEVDSDSAEVKPEPTLVRSYFPETWLWELHILGDDGVLSVNTEVPHTITEWVGNSLCSNTKDGVGVSPMIGITVFQPFFLSFTLPYSAIRGENLPVLVTVFNYMTECLTMEVRMKETDDFRIQSALGAVQKMCVCGGDSKSAKFHIVPLKVGEIDLEATAVSMEDDNTCVNQIISKEGIGVQDGVRQKLLVEPEGIPQEYTKSFYLCPEGSSLNQVIDLPVASNDELVPDSTRVKVNVIGDIMGPTLSNLKDLLKMPYGCGEQNMASWSPNIYVLQYLTNTNQLTDAIQDEAKGYMRIGYQRQLKYRHHDGSYSAWGDNEYRNSTGSTWLTAFVVKSMAQSRTFIDIDSKDLDFSMQWLLNHQSKDGCIQSVGQVFSNYLKGGLGDGENVGGLTAFALIALLEAGIDKNVPAVTNGFTCLDKQQTNADTYTLAVMAYAYTLYNVDSPKRVQIMAELKARAKMPNQGQKYWSQEEKKRNKTDEDYFYWRAPSAEVEMTAYVLMAKIALEQAGAVSQAQPIVQWLTQQRNAYGGFSSTQDTVVALQALSMYATLVYHGGMDISVKMDIPSSMYQTGINDSNSLVLTTWDLPPQTTQLSVIVQGKGCAMVQANMKYNIHKKEEEKESATSFHVRVNLYRSKSDIDNCKKRTLRICVRYALPNFSSMAIVEVKMVTGWIPVKSSVKELVATNQIQKFEINPDNVDFYFDEFDSRERCFAFEVEQSDIEVSNPKPALIKVYDYYEIKDSVMTLYEIKTICGTKEELPFPEPWEPYWRFYDDNSQRRLPSEQSGSTPGPVSTCPVCNEEVDASSEDFKMIVCKAEAVYKATVGRSGKYSIKIMTNFTNEGKKHLEIYVNSVMGSQCQCSVLGETEKKAFILTPLSLLDAEDKELTLDDQSTLIRWSDLVEKSIHKILTKQGSAC</sequence>
<dbReference type="SMART" id="SM01360">
    <property type="entry name" value="A2M"/>
    <property type="match status" value="1"/>
</dbReference>
<dbReference type="Gene3D" id="2.60.40.10">
    <property type="entry name" value="Immunoglobulins"/>
    <property type="match status" value="2"/>
</dbReference>
<keyword evidence="6" id="KW-0722">Serine protease inhibitor</keyword>
<dbReference type="InterPro" id="IPR019742">
    <property type="entry name" value="MacrogloblnA2_CS"/>
</dbReference>
<dbReference type="SUPFAM" id="SSF81296">
    <property type="entry name" value="E set domains"/>
    <property type="match status" value="1"/>
</dbReference>
<proteinExistence type="inferred from homology"/>
<dbReference type="Gene3D" id="6.20.50.160">
    <property type="match status" value="1"/>
</dbReference>
<evidence type="ECO:0000313" key="14">
    <source>
        <dbReference type="Proteomes" id="UP001634394"/>
    </source>
</evidence>
<evidence type="ECO:0000256" key="8">
    <source>
        <dbReference type="ARBA" id="ARBA00023180"/>
    </source>
</evidence>
<feature type="domain" description="Alpha-2-macroglobulin bait region" evidence="10">
    <location>
        <begin position="467"/>
        <end position="705"/>
    </location>
</feature>